<evidence type="ECO:0000313" key="1">
    <source>
        <dbReference type="EMBL" id="KQL45230.1"/>
    </source>
</evidence>
<name>A0ABR5N400_BRECH</name>
<protein>
    <submittedName>
        <fullName evidence="1">Uncharacterized protein</fullName>
    </submittedName>
</protein>
<gene>
    <name evidence="1" type="ORF">AN963_22280</name>
</gene>
<sequence>MKMTVNNQKMEIGKIESDGVAKSSIILIGDAEEIVCSTVFDTTADSLIISKQVPIRTTRR</sequence>
<proteinExistence type="predicted"/>
<dbReference type="EMBL" id="LJJB01000013">
    <property type="protein sequence ID" value="KQL45230.1"/>
    <property type="molecule type" value="Genomic_DNA"/>
</dbReference>
<reference evidence="1 2" key="1">
    <citation type="submission" date="2015-09" db="EMBL/GenBank/DDBJ databases">
        <title>Genome sequencing project for genomic taxonomy and phylogenomics of Bacillus-like bacteria.</title>
        <authorList>
            <person name="Liu B."/>
            <person name="Wang J."/>
            <person name="Zhu Y."/>
            <person name="Liu G."/>
            <person name="Chen Q."/>
            <person name="Chen Z."/>
            <person name="Lan J."/>
            <person name="Che J."/>
            <person name="Ge C."/>
            <person name="Shi H."/>
            <person name="Pan Z."/>
            <person name="Liu X."/>
        </authorList>
    </citation>
    <scope>NUCLEOTIDE SEQUENCE [LARGE SCALE GENOMIC DNA]</scope>
    <source>
        <strain evidence="1 2">DSM 8552</strain>
    </source>
</reference>
<dbReference type="Proteomes" id="UP000051063">
    <property type="component" value="Unassembled WGS sequence"/>
</dbReference>
<accession>A0ABR5N400</accession>
<evidence type="ECO:0000313" key="2">
    <source>
        <dbReference type="Proteomes" id="UP000051063"/>
    </source>
</evidence>
<comment type="caution">
    <text evidence="1">The sequence shown here is derived from an EMBL/GenBank/DDBJ whole genome shotgun (WGS) entry which is preliminary data.</text>
</comment>
<keyword evidence="2" id="KW-1185">Reference proteome</keyword>
<organism evidence="1 2">
    <name type="scientific">Brevibacillus choshinensis</name>
    <dbReference type="NCBI Taxonomy" id="54911"/>
    <lineage>
        <taxon>Bacteria</taxon>
        <taxon>Bacillati</taxon>
        <taxon>Bacillota</taxon>
        <taxon>Bacilli</taxon>
        <taxon>Bacillales</taxon>
        <taxon>Paenibacillaceae</taxon>
        <taxon>Brevibacillus</taxon>
    </lineage>
</organism>